<dbReference type="Proteomes" id="UP000177704">
    <property type="component" value="Unassembled WGS sequence"/>
</dbReference>
<dbReference type="GO" id="GO:0009252">
    <property type="term" value="P:peptidoglycan biosynthetic process"/>
    <property type="evidence" value="ECO:0007669"/>
    <property type="project" value="UniProtKB-UniPathway"/>
</dbReference>
<dbReference type="PANTHER" id="PTHR23135:SF4">
    <property type="entry name" value="UDP-N-ACETYLMURAMOYL-L-ALANYL-D-GLUTAMATE--2,6-DIAMINOPIMELATE LIGASE MURE HOMOLOG, CHLOROPLASTIC"/>
    <property type="match status" value="1"/>
</dbReference>
<keyword evidence="2" id="KW-0132">Cell division</keyword>
<dbReference type="NCBIfam" id="TIGR01085">
    <property type="entry name" value="murE"/>
    <property type="match status" value="1"/>
</dbReference>
<gene>
    <name evidence="5" type="ORF">A3B36_00655</name>
</gene>
<dbReference type="GO" id="GO:0051301">
    <property type="term" value="P:cell division"/>
    <property type="evidence" value="ECO:0007669"/>
    <property type="project" value="UniProtKB-KW"/>
</dbReference>
<dbReference type="PANTHER" id="PTHR23135">
    <property type="entry name" value="MUR LIGASE FAMILY MEMBER"/>
    <property type="match status" value="1"/>
</dbReference>
<dbReference type="InterPro" id="IPR036615">
    <property type="entry name" value="Mur_ligase_C_dom_sf"/>
</dbReference>
<dbReference type="InterPro" id="IPR013221">
    <property type="entry name" value="Mur_ligase_cen"/>
</dbReference>
<dbReference type="InterPro" id="IPR036565">
    <property type="entry name" value="Mur-like_cat_sf"/>
</dbReference>
<keyword evidence="2" id="KW-0133">Cell shape</keyword>
<dbReference type="EMBL" id="MGEM01000008">
    <property type="protein sequence ID" value="OGL85553.1"/>
    <property type="molecule type" value="Genomic_DNA"/>
</dbReference>
<comment type="caution">
    <text evidence="5">The sequence shown here is derived from an EMBL/GenBank/DDBJ whole genome shotgun (WGS) entry which is preliminary data.</text>
</comment>
<dbReference type="UniPathway" id="UPA00219"/>
<dbReference type="SUPFAM" id="SSF53623">
    <property type="entry name" value="MurD-like peptide ligases, catalytic domain"/>
    <property type="match status" value="1"/>
</dbReference>
<dbReference type="Gene3D" id="3.40.1190.10">
    <property type="entry name" value="Mur-like, catalytic domain"/>
    <property type="match status" value="1"/>
</dbReference>
<comment type="subcellular location">
    <subcellularLocation>
        <location evidence="2">Cytoplasm</location>
    </subcellularLocation>
</comment>
<dbReference type="GO" id="GO:0071555">
    <property type="term" value="P:cell wall organization"/>
    <property type="evidence" value="ECO:0007669"/>
    <property type="project" value="UniProtKB-KW"/>
</dbReference>
<evidence type="ECO:0000259" key="4">
    <source>
        <dbReference type="Pfam" id="PF08245"/>
    </source>
</evidence>
<evidence type="ECO:0000313" key="5">
    <source>
        <dbReference type="EMBL" id="OGL85553.1"/>
    </source>
</evidence>
<evidence type="ECO:0000313" key="6">
    <source>
        <dbReference type="Proteomes" id="UP000177704"/>
    </source>
</evidence>
<accession>A0A1F7V506</accession>
<evidence type="ECO:0000256" key="1">
    <source>
        <dbReference type="ARBA" id="ARBA00005898"/>
    </source>
</evidence>
<evidence type="ECO:0008006" key="7">
    <source>
        <dbReference type="Google" id="ProtNLM"/>
    </source>
</evidence>
<name>A0A1F7V506_9BACT</name>
<dbReference type="InterPro" id="IPR005761">
    <property type="entry name" value="UDP-N-AcMur-Glu-dNH2Pim_ligase"/>
</dbReference>
<protein>
    <recommendedName>
        <fullName evidence="7">UDP-N-acetylmuramyl-tripeptide synthetase</fullName>
    </recommendedName>
</protein>
<proteinExistence type="inferred from homology"/>
<dbReference type="Gene3D" id="3.90.190.20">
    <property type="entry name" value="Mur ligase, C-terminal domain"/>
    <property type="match status" value="1"/>
</dbReference>
<reference evidence="5 6" key="1">
    <citation type="journal article" date="2016" name="Nat. Commun.">
        <title>Thousands of microbial genomes shed light on interconnected biogeochemical processes in an aquifer system.</title>
        <authorList>
            <person name="Anantharaman K."/>
            <person name="Brown C.T."/>
            <person name="Hug L.A."/>
            <person name="Sharon I."/>
            <person name="Castelle C.J."/>
            <person name="Probst A.J."/>
            <person name="Thomas B.C."/>
            <person name="Singh A."/>
            <person name="Wilkins M.J."/>
            <person name="Karaoz U."/>
            <person name="Brodie E.L."/>
            <person name="Williams K.H."/>
            <person name="Hubbard S.S."/>
            <person name="Banfield J.F."/>
        </authorList>
    </citation>
    <scope>NUCLEOTIDE SEQUENCE [LARGE SCALE GENOMIC DNA]</scope>
</reference>
<keyword evidence="2" id="KW-0573">Peptidoglycan synthesis</keyword>
<dbReference type="AlphaFoldDB" id="A0A1F7V506"/>
<evidence type="ECO:0000256" key="2">
    <source>
        <dbReference type="RuleBase" id="RU004135"/>
    </source>
</evidence>
<dbReference type="GO" id="GO:0005737">
    <property type="term" value="C:cytoplasm"/>
    <property type="evidence" value="ECO:0007669"/>
    <property type="project" value="UniProtKB-SubCell"/>
</dbReference>
<dbReference type="GO" id="GO:0008360">
    <property type="term" value="P:regulation of cell shape"/>
    <property type="evidence" value="ECO:0007669"/>
    <property type="project" value="UniProtKB-KW"/>
</dbReference>
<dbReference type="Pfam" id="PF02875">
    <property type="entry name" value="Mur_ligase_C"/>
    <property type="match status" value="1"/>
</dbReference>
<organism evidence="5 6">
    <name type="scientific">Candidatus Uhrbacteria bacterium RIFCSPLOWO2_01_FULL_55_36</name>
    <dbReference type="NCBI Taxonomy" id="1802404"/>
    <lineage>
        <taxon>Bacteria</taxon>
        <taxon>Candidatus Uhriibacteriota</taxon>
    </lineage>
</organism>
<evidence type="ECO:0000259" key="3">
    <source>
        <dbReference type="Pfam" id="PF02875"/>
    </source>
</evidence>
<dbReference type="GO" id="GO:0016881">
    <property type="term" value="F:acid-amino acid ligase activity"/>
    <property type="evidence" value="ECO:0007669"/>
    <property type="project" value="InterPro"/>
</dbReference>
<feature type="domain" description="Mur ligase C-terminal" evidence="3">
    <location>
        <begin position="267"/>
        <end position="398"/>
    </location>
</feature>
<comment type="pathway">
    <text evidence="2">Cell wall biogenesis; peptidoglycan biosynthesis.</text>
</comment>
<comment type="similarity">
    <text evidence="1">Belongs to the MurCDEF family. MurE subfamily.</text>
</comment>
<keyword evidence="2" id="KW-0131">Cell cycle</keyword>
<dbReference type="GO" id="GO:0005524">
    <property type="term" value="F:ATP binding"/>
    <property type="evidence" value="ECO:0007669"/>
    <property type="project" value="InterPro"/>
</dbReference>
<dbReference type="SUPFAM" id="SSF53244">
    <property type="entry name" value="MurD-like peptide ligases, peptide-binding domain"/>
    <property type="match status" value="1"/>
</dbReference>
<feature type="domain" description="Mur ligase central" evidence="4">
    <location>
        <begin position="34"/>
        <end position="244"/>
    </location>
</feature>
<sequence length="430" mass="47427">MLPSRWARAYRRLRAFAARATNGFPDKKLMLVGVTGTDGKTTTVNLVGHILRAAGKRVGWVSTLGAQIGDEFIETGAHNTTVDPFPFYRLLAKMVRARCELAVVELTSHALDQDRLGTMPLAAGIVTNIAHEHLDYHRRYEDYLAAKAKISSLVAKGRRNHGGTGTVVLNCEDRSFDQLRAYHRFTGVTVRTFGIGHGDIRGERLEESLDGMTLTVITDYGHHTVRTKLLGDYNIRNILGAAMIAHVIGISWEKIHEGIETFQPLSGRLEPVACGQPFTVLVDFAHTPQALTEVLTLLKRLAQGKIIVVFGAAGERDSSKRPAMGEAVGRLADAAFVTEEDPRSESVEAISRQIEEGLKSAGKREGEGYWLVADRREAIARALRLAHAGDIVLLAGKGHETMMAMDHGEDKPWDDRIVAREELETLGWRR</sequence>
<dbReference type="InterPro" id="IPR004101">
    <property type="entry name" value="Mur_ligase_C"/>
</dbReference>
<keyword evidence="2" id="KW-0961">Cell wall biogenesis/degradation</keyword>
<dbReference type="Pfam" id="PF08245">
    <property type="entry name" value="Mur_ligase_M"/>
    <property type="match status" value="1"/>
</dbReference>